<feature type="region of interest" description="Disordered" evidence="7">
    <location>
        <begin position="164"/>
        <end position="224"/>
    </location>
</feature>
<keyword evidence="11" id="KW-1185">Reference proteome</keyword>
<dbReference type="GeneTree" id="ENSGT00940000158543"/>
<comment type="caution">
    <text evidence="6">Lacks conserved residue(s) required for the propagation of feature annotation.</text>
</comment>
<evidence type="ECO:0000256" key="8">
    <source>
        <dbReference type="SAM" id="SignalP"/>
    </source>
</evidence>
<dbReference type="InterPro" id="IPR058897">
    <property type="entry name" value="PAPPA_SD_C"/>
</dbReference>
<dbReference type="Pfam" id="PF05572">
    <property type="entry name" value="Peptidase_M43"/>
    <property type="match status" value="1"/>
</dbReference>
<dbReference type="InterPro" id="IPR000436">
    <property type="entry name" value="Sushi_SCR_CCP_dom"/>
</dbReference>
<evidence type="ECO:0000256" key="5">
    <source>
        <dbReference type="ARBA" id="ARBA00023180"/>
    </source>
</evidence>
<dbReference type="Pfam" id="PF13385">
    <property type="entry name" value="Laminin_G_3"/>
    <property type="match status" value="1"/>
</dbReference>
<dbReference type="Proteomes" id="UP000694620">
    <property type="component" value="Chromosome 10"/>
</dbReference>
<dbReference type="InterPro" id="IPR013320">
    <property type="entry name" value="ConA-like_dom_sf"/>
</dbReference>
<dbReference type="Pfam" id="PF00084">
    <property type="entry name" value="Sushi"/>
    <property type="match status" value="3"/>
</dbReference>
<dbReference type="Gene3D" id="2.10.70.10">
    <property type="entry name" value="Complement Module, domain 1"/>
    <property type="match status" value="2"/>
</dbReference>
<evidence type="ECO:0000313" key="10">
    <source>
        <dbReference type="Ensembl" id="ENSECRP00000015066.1"/>
    </source>
</evidence>
<dbReference type="InterPro" id="IPR024079">
    <property type="entry name" value="MetalloPept_cat_dom_sf"/>
</dbReference>
<evidence type="ECO:0000259" key="9">
    <source>
        <dbReference type="PROSITE" id="PS50923"/>
    </source>
</evidence>
<feature type="domain" description="Sushi" evidence="9">
    <location>
        <begin position="1404"/>
        <end position="1465"/>
    </location>
</feature>
<evidence type="ECO:0000256" key="7">
    <source>
        <dbReference type="SAM" id="MobiDB-lite"/>
    </source>
</evidence>
<dbReference type="SMART" id="SM00032">
    <property type="entry name" value="CCP"/>
    <property type="match status" value="4"/>
</dbReference>
<dbReference type="PANTHER" id="PTHR46130">
    <property type="entry name" value="LAMGL DOMAIN-CONTAINING PROTEIN"/>
    <property type="match status" value="1"/>
</dbReference>
<evidence type="ECO:0000256" key="2">
    <source>
        <dbReference type="ARBA" id="ARBA00022729"/>
    </source>
</evidence>
<feature type="domain" description="Sushi" evidence="9">
    <location>
        <begin position="1535"/>
        <end position="1590"/>
    </location>
</feature>
<accession>A0A8C4X9R0</accession>
<dbReference type="NCBIfam" id="TIGR02232">
    <property type="entry name" value="myxo_disulf_rpt"/>
    <property type="match status" value="1"/>
</dbReference>
<dbReference type="GO" id="GO:0005615">
    <property type="term" value="C:extracellular space"/>
    <property type="evidence" value="ECO:0007669"/>
    <property type="project" value="TreeGrafter"/>
</dbReference>
<dbReference type="InterPro" id="IPR000800">
    <property type="entry name" value="Notch_dom"/>
</dbReference>
<gene>
    <name evidence="10" type="primary">PAPPA2</name>
    <name evidence="10" type="synonym">pappa2</name>
</gene>
<dbReference type="CDD" id="cd00033">
    <property type="entry name" value="CCP"/>
    <property type="match status" value="2"/>
</dbReference>
<dbReference type="InterPro" id="IPR035976">
    <property type="entry name" value="Sushi/SCR/CCP_sf"/>
</dbReference>
<dbReference type="SUPFAM" id="SSF49899">
    <property type="entry name" value="Concanavalin A-like lectins/glucanases"/>
    <property type="match status" value="1"/>
</dbReference>
<comment type="similarity">
    <text evidence="1">Belongs to the peptidase M43B family.</text>
</comment>
<feature type="signal peptide" evidence="8">
    <location>
        <begin position="1"/>
        <end position="24"/>
    </location>
</feature>
<keyword evidence="3" id="KW-0677">Repeat</keyword>
<proteinExistence type="inferred from homology"/>
<dbReference type="SMART" id="SM00560">
    <property type="entry name" value="LamGL"/>
    <property type="match status" value="1"/>
</dbReference>
<reference evidence="10" key="1">
    <citation type="submission" date="2021-06" db="EMBL/GenBank/DDBJ databases">
        <authorList>
            <consortium name="Wellcome Sanger Institute Data Sharing"/>
        </authorList>
    </citation>
    <scope>NUCLEOTIDE SEQUENCE [LARGE SCALE GENOMIC DNA]</scope>
</reference>
<dbReference type="PROSITE" id="PS50923">
    <property type="entry name" value="SUSHI"/>
    <property type="match status" value="2"/>
</dbReference>
<dbReference type="FunFam" id="3.40.390.10:FF:000026">
    <property type="entry name" value="Pappalysin 1"/>
    <property type="match status" value="1"/>
</dbReference>
<evidence type="ECO:0000256" key="4">
    <source>
        <dbReference type="ARBA" id="ARBA00023157"/>
    </source>
</evidence>
<keyword evidence="2 8" id="KW-0732">Signal</keyword>
<feature type="chain" id="PRO_5034243158" evidence="8">
    <location>
        <begin position="25"/>
        <end position="1742"/>
    </location>
</feature>
<dbReference type="CDD" id="cd04275">
    <property type="entry name" value="ZnMc_pappalysin_like"/>
    <property type="match status" value="1"/>
</dbReference>
<dbReference type="PANTHER" id="PTHR46130:SF1">
    <property type="entry name" value="PAPPALYSIN-2"/>
    <property type="match status" value="1"/>
</dbReference>
<protein>
    <submittedName>
        <fullName evidence="10">Pappalysin 2</fullName>
    </submittedName>
</protein>
<dbReference type="Pfam" id="PF25900">
    <property type="entry name" value="PAPPA"/>
    <property type="match status" value="1"/>
</dbReference>
<organism evidence="10 11">
    <name type="scientific">Erpetoichthys calabaricus</name>
    <name type="common">Rope fish</name>
    <name type="synonym">Calamoichthys calabaricus</name>
    <dbReference type="NCBI Taxonomy" id="27687"/>
    <lineage>
        <taxon>Eukaryota</taxon>
        <taxon>Metazoa</taxon>
        <taxon>Chordata</taxon>
        <taxon>Craniata</taxon>
        <taxon>Vertebrata</taxon>
        <taxon>Euteleostomi</taxon>
        <taxon>Actinopterygii</taxon>
        <taxon>Polypteriformes</taxon>
        <taxon>Polypteridae</taxon>
        <taxon>Erpetoichthys</taxon>
    </lineage>
</organism>
<keyword evidence="4" id="KW-1015">Disulfide bond</keyword>
<dbReference type="SUPFAM" id="SSF57535">
    <property type="entry name" value="Complement control module/SCR domain"/>
    <property type="match status" value="3"/>
</dbReference>
<keyword evidence="5" id="KW-0325">Glycoprotein</keyword>
<dbReference type="Gene3D" id="3.40.390.10">
    <property type="entry name" value="Collagenase (Catalytic Domain)"/>
    <property type="match status" value="1"/>
</dbReference>
<evidence type="ECO:0000256" key="1">
    <source>
        <dbReference type="ARBA" id="ARBA00008721"/>
    </source>
</evidence>
<dbReference type="GO" id="GO:0006508">
    <property type="term" value="P:proteolysis"/>
    <property type="evidence" value="ECO:0007669"/>
    <property type="project" value="TreeGrafter"/>
</dbReference>
<reference evidence="10" key="3">
    <citation type="submission" date="2025-09" db="UniProtKB">
        <authorList>
            <consortium name="Ensembl"/>
        </authorList>
    </citation>
    <scope>IDENTIFICATION</scope>
</reference>
<feature type="compositionally biased region" description="Basic residues" evidence="7">
    <location>
        <begin position="169"/>
        <end position="187"/>
    </location>
</feature>
<name>A0A8C4X9R0_ERPCA</name>
<evidence type="ECO:0000256" key="6">
    <source>
        <dbReference type="PROSITE-ProRule" id="PRU00302"/>
    </source>
</evidence>
<dbReference type="GO" id="GO:0007166">
    <property type="term" value="P:cell surface receptor signaling pathway"/>
    <property type="evidence" value="ECO:0007669"/>
    <property type="project" value="TreeGrafter"/>
</dbReference>
<dbReference type="InterPro" id="IPR008754">
    <property type="entry name" value="Peptidase_M43"/>
</dbReference>
<evidence type="ECO:0000256" key="3">
    <source>
        <dbReference type="ARBA" id="ARBA00022737"/>
    </source>
</evidence>
<dbReference type="GO" id="GO:0004222">
    <property type="term" value="F:metalloendopeptidase activity"/>
    <property type="evidence" value="ECO:0007669"/>
    <property type="project" value="TreeGrafter"/>
</dbReference>
<dbReference type="Gene3D" id="2.60.120.200">
    <property type="match status" value="1"/>
</dbReference>
<reference evidence="10" key="2">
    <citation type="submission" date="2025-08" db="UniProtKB">
        <authorList>
            <consortium name="Ensembl"/>
        </authorList>
    </citation>
    <scope>IDENTIFICATION</scope>
</reference>
<dbReference type="SMART" id="SM00004">
    <property type="entry name" value="NL"/>
    <property type="match status" value="2"/>
</dbReference>
<dbReference type="InterPro" id="IPR006558">
    <property type="entry name" value="LamG-like"/>
</dbReference>
<dbReference type="InterPro" id="IPR043543">
    <property type="entry name" value="PAPPA/PAPPA2"/>
</dbReference>
<keyword evidence="6" id="KW-0768">Sushi</keyword>
<feature type="compositionally biased region" description="Basic and acidic residues" evidence="7">
    <location>
        <begin position="188"/>
        <end position="203"/>
    </location>
</feature>
<sequence length="1742" mass="196580">MLTFRLLAIVLVIVNTWLLYPVHSDPIRRYKRTLTWRAEQKRASLTGEKCWQYSGVRRRRHAPQHHPLGAFPRIQDGTARFYYHRAFLSDLRWYQIENNSFYELKKSFETGVGSTYHTRNSQTNVTKSNWAPSKGFERYARKRRSLPAAVNNKSRKVLTAKPTSTSTFKLRKRHGANSRTYRSHKSRRSVEERATENEEEKVRLNHQRLTKPKSTDYNGESDDYSEEHQVALDPSGDMWEIETNVESPQTMKTMYFTGKKEQLTVHPKAALELPRLEFSLELWVKPEGGQNNPAIIAGVFDNCSHSLSDKGWSVGIQTVDPTGRHEARYFFTVRTDRALKATTVFGHQRYHANAWTHLVVSYNGQRMVLYIDGAKEGESDMQSGALYSSFMGTCRTLILGGDQSDRPHNFRGYLGTVLLHRSSHGLHKLPISISHKGPYFTFKGDFSKVEEQWTTYKDGDRPLLEAIPYLEKELVSPFVPTHCGITVCENVDVILNYNNHWPLRTEKKIHYRVVNICEDDGGHPTVSHDQISLQHRALNNAFKRYNITWELTVHQVFNSSLRQRIILSNCEKSKIGNDHCDTECDHPLTGYDGGDCRYHNRCYPWKRQDGVCNMECNNILNEFDDGDCCDPEVTDVTKTCFDPESIYRAYMSVKELKEILQLSGSDFLNVYFARNSVREELAGAATWPWAKEALSHLGGMVLNPSYFGIVGHTHTMIHELGHILGLYHVFKGVSERDSCDDPCREMVPSLETGDFCADTAPTPKSKVCRDPDPVNDTCGPIQYEGTPFNNYMSYTDDDCTNSFTPNQVARMHCYVDLVYQMWVHNKKPAPVPIAPVVIGQTEESVSIYWLPSVSGTSYEREVGSLCEQCNENGAFLQYAYYATSPRKCDSSGYWTPEEAIGSPDVDQPCEPSLQAWSPELHLYDTNMTVPCPQLHGCSLELYFLHPIVGETLTVWTTYISVVTEHGDSFQMGPFHTFCDVPLTIRLNTNKKVKGVKIFTFDEKMEIDAALLTSKENDPMCSGCRPLQYRVLRDPPFLKGPVVQQERKFTDKEVTLGRRYSYRIIVESEEEHSEISPALLHIHGAPYCGDGRVQQIYGEECDDNNLLDGDGCSKQCKKEEGFSCDGEPSRCYVFDGDGVCEPFEKGTTGKDCGFFTPHGFIDQWAAEAYASHQDNLKCPVTAVTGEPSLSQVLLRLYAWFPCTVSEDGYFDQEEIVWLKVCFSRPAVATSIIVYLASDGLMLGDQSRKTVSIQIGDTQGENHTLGSYELSCHQNPLIVNVTHNLILPFFQTASVLLKFSSPLVAVSAVALRTSSQFSALTMNGCAVGVAFNQQRQICMHRSCSTEKCSPIELKHASVNCTSEKESHLKCSVTCHPGFKLEVVGKKDIAIECAYGTWNQAVTCSPIDCGYPDVSHVYYASFSCPGGTTFGKRCFFTCNSPAKLQGGRNWLDCLEDGLWSFPEAYCKLECTLPPLVPNAKLMVPRCQQEGHSVGSICRYKCNPGYYVTGTHNKTARKKFLKIECLEGGYWEKGGCSPVLCPPPPPVFEGMYTCTNGLEFDSQCTLECPDSDERYTIRCSKEGTWTEEFKLCTTLQGSCLPPTNINLVEYNCEEGYDVGAVCYPSCVIALNDPVVLLHNFTADTIKHWMDPTKTESIVCTGKMRWYPDPHVIHCIQSCEPFQGDGWCDTINNRAYCQYDGGDCCPSTLSSRKVITFGAACDQDECTCRDPKAEENQQSEKLRIENP</sequence>
<evidence type="ECO:0000313" key="11">
    <source>
        <dbReference type="Proteomes" id="UP000694620"/>
    </source>
</evidence>
<dbReference type="InterPro" id="IPR011936">
    <property type="entry name" value="Myxo_disulph_rpt"/>
</dbReference>
<dbReference type="SUPFAM" id="SSF55486">
    <property type="entry name" value="Metalloproteases ('zincins'), catalytic domain"/>
    <property type="match status" value="1"/>
</dbReference>
<dbReference type="Ensembl" id="ENSECRT00000015331.1">
    <property type="protein sequence ID" value="ENSECRP00000015066.1"/>
    <property type="gene ID" value="ENSECRG00000009960.1"/>
</dbReference>